<protein>
    <submittedName>
        <fullName evidence="2">Uncharacterized protein</fullName>
    </submittedName>
</protein>
<accession>A0A2H3CXD0</accession>
<evidence type="ECO:0000313" key="2">
    <source>
        <dbReference type="EMBL" id="PBK83852.1"/>
    </source>
</evidence>
<sequence>MMRSQTLPNRDLCLACRLKQPDERDMKHKAGLFPNCADVQATQHRCSCPEKYEAPPEELTERVEARAIQTNFPPYQRGFSNTGTGRRMKRPFLRPHSPQHLERRSHNGARVEMNVMSGRQATNRPSPSTSSGSSGASDHILLPIVDDDYSPWHHLLPADNDQRGASSTWCTSRAEISGSSLLHSHSDASSRISDADNRQRYQPYSRPGPLLRYTQDSDELRPAKFSDGLTSPQTGTFLANDPEKYTLARIHRHSRDYSPPSPLLTLNEADHRFLGLRDSLANIPDHPDHQRRLSPLNLDREDLRSPSLRRSYRYEATSPDSEDYRHRHEDLLSRYQLPTPPENSPFHPSPLPPNFRGFSDDHRPWRLRSNYPPREVSRERDHRDVRATSRGLPTPTSNSPVYKALLEDNYPNDRIPVSNIADMSFRMTDGTQHMQRQVIQTFTHREICCCIQKFTHPHQRLANA</sequence>
<dbReference type="InParanoid" id="A0A2H3CXD0"/>
<feature type="compositionally biased region" description="Low complexity" evidence="1">
    <location>
        <begin position="125"/>
        <end position="137"/>
    </location>
</feature>
<reference evidence="3" key="1">
    <citation type="journal article" date="2017" name="Nat. Ecol. Evol.">
        <title>Genome expansion and lineage-specific genetic innovations in the forest pathogenic fungi Armillaria.</title>
        <authorList>
            <person name="Sipos G."/>
            <person name="Prasanna A.N."/>
            <person name="Walter M.C."/>
            <person name="O'Connor E."/>
            <person name="Balint B."/>
            <person name="Krizsan K."/>
            <person name="Kiss B."/>
            <person name="Hess J."/>
            <person name="Varga T."/>
            <person name="Slot J."/>
            <person name="Riley R."/>
            <person name="Boka B."/>
            <person name="Rigling D."/>
            <person name="Barry K."/>
            <person name="Lee J."/>
            <person name="Mihaltcheva S."/>
            <person name="LaButti K."/>
            <person name="Lipzen A."/>
            <person name="Waldron R."/>
            <person name="Moloney N.M."/>
            <person name="Sperisen C."/>
            <person name="Kredics L."/>
            <person name="Vagvoelgyi C."/>
            <person name="Patrignani A."/>
            <person name="Fitzpatrick D."/>
            <person name="Nagy I."/>
            <person name="Doyle S."/>
            <person name="Anderson J.B."/>
            <person name="Grigoriev I.V."/>
            <person name="Gueldener U."/>
            <person name="Muensterkoetter M."/>
            <person name="Nagy L.G."/>
        </authorList>
    </citation>
    <scope>NUCLEOTIDE SEQUENCE [LARGE SCALE GENOMIC DNA]</scope>
    <source>
        <strain evidence="3">Ar21-2</strain>
    </source>
</reference>
<dbReference type="EMBL" id="KZ293702">
    <property type="protein sequence ID" value="PBK83852.1"/>
    <property type="molecule type" value="Genomic_DNA"/>
</dbReference>
<feature type="region of interest" description="Disordered" evidence="1">
    <location>
        <begin position="335"/>
        <end position="401"/>
    </location>
</feature>
<feature type="region of interest" description="Disordered" evidence="1">
    <location>
        <begin position="180"/>
        <end position="213"/>
    </location>
</feature>
<feature type="region of interest" description="Disordered" evidence="1">
    <location>
        <begin position="73"/>
        <end position="139"/>
    </location>
</feature>
<feature type="compositionally biased region" description="Pro residues" evidence="1">
    <location>
        <begin position="338"/>
        <end position="353"/>
    </location>
</feature>
<name>A0A2H3CXD0_ARMGA</name>
<keyword evidence="3" id="KW-1185">Reference proteome</keyword>
<feature type="compositionally biased region" description="Basic and acidic residues" evidence="1">
    <location>
        <begin position="375"/>
        <end position="387"/>
    </location>
</feature>
<feature type="compositionally biased region" description="Polar residues" evidence="1">
    <location>
        <begin position="73"/>
        <end position="84"/>
    </location>
</feature>
<evidence type="ECO:0000256" key="1">
    <source>
        <dbReference type="SAM" id="MobiDB-lite"/>
    </source>
</evidence>
<feature type="compositionally biased region" description="Basic and acidic residues" evidence="1">
    <location>
        <begin position="184"/>
        <end position="199"/>
    </location>
</feature>
<feature type="region of interest" description="Disordered" evidence="1">
    <location>
        <begin position="281"/>
        <end position="300"/>
    </location>
</feature>
<proteinExistence type="predicted"/>
<gene>
    <name evidence="2" type="ORF">ARMGADRAFT_620132</name>
</gene>
<organism evidence="2 3">
    <name type="scientific">Armillaria gallica</name>
    <name type="common">Bulbous honey fungus</name>
    <name type="synonym">Armillaria bulbosa</name>
    <dbReference type="NCBI Taxonomy" id="47427"/>
    <lineage>
        <taxon>Eukaryota</taxon>
        <taxon>Fungi</taxon>
        <taxon>Dikarya</taxon>
        <taxon>Basidiomycota</taxon>
        <taxon>Agaricomycotina</taxon>
        <taxon>Agaricomycetes</taxon>
        <taxon>Agaricomycetidae</taxon>
        <taxon>Agaricales</taxon>
        <taxon>Marasmiineae</taxon>
        <taxon>Physalacriaceae</taxon>
        <taxon>Armillaria</taxon>
    </lineage>
</organism>
<evidence type="ECO:0000313" key="3">
    <source>
        <dbReference type="Proteomes" id="UP000217790"/>
    </source>
</evidence>
<dbReference type="AlphaFoldDB" id="A0A2H3CXD0"/>
<dbReference type="OrthoDB" id="2999081at2759"/>
<dbReference type="Proteomes" id="UP000217790">
    <property type="component" value="Unassembled WGS sequence"/>
</dbReference>